<gene>
    <name evidence="2" type="ORF">CNMCM5793_004347</name>
</gene>
<comment type="caution">
    <text evidence="2">The sequence shown here is derived from an EMBL/GenBank/DDBJ whole genome shotgun (WGS) entry which is preliminary data.</text>
</comment>
<keyword evidence="3" id="KW-1185">Reference proteome</keyword>
<feature type="compositionally biased region" description="Basic and acidic residues" evidence="1">
    <location>
        <begin position="181"/>
        <end position="194"/>
    </location>
</feature>
<protein>
    <submittedName>
        <fullName evidence="2">Uncharacterized protein</fullName>
    </submittedName>
</protein>
<organism evidence="2 3">
    <name type="scientific">Aspergillus hiratsukae</name>
    <dbReference type="NCBI Taxonomy" id="1194566"/>
    <lineage>
        <taxon>Eukaryota</taxon>
        <taxon>Fungi</taxon>
        <taxon>Dikarya</taxon>
        <taxon>Ascomycota</taxon>
        <taxon>Pezizomycotina</taxon>
        <taxon>Eurotiomycetes</taxon>
        <taxon>Eurotiomycetidae</taxon>
        <taxon>Eurotiales</taxon>
        <taxon>Aspergillaceae</taxon>
        <taxon>Aspergillus</taxon>
        <taxon>Aspergillus subgen. Fumigati</taxon>
    </lineage>
</organism>
<dbReference type="Proteomes" id="UP000630445">
    <property type="component" value="Unassembled WGS sequence"/>
</dbReference>
<feature type="region of interest" description="Disordered" evidence="1">
    <location>
        <begin position="181"/>
        <end position="202"/>
    </location>
</feature>
<accession>A0A8H6P2X1</accession>
<evidence type="ECO:0000256" key="1">
    <source>
        <dbReference type="SAM" id="MobiDB-lite"/>
    </source>
</evidence>
<sequence length="385" mass="42099">MVELIPPPDPHTLLPPLLACLPTAFVSTRPPPVLLPLLSPILRQRVQILSSVSTSPTDSWLRLLCWDSEKAERLQALVDGASFEPHPVSGEIELPGEVHVGYKRVDEETLHSRILLPEYSLKAVYLWCSSDQDGGGPGWRLAELMPHEGGAETDGVWSFSIGEANAQAKEQLLEDALREAEQDQRFAPHTQEKAGEEDDDAGYWARYDATPGRTPSVKTPAPNPLSSLQLQRQDMSEASYFSRYADVQPAMDNHDPSEEQPELGPTSLNGDMLAGLLRQQIDGSNLEEPARANGYANGTIDETTVVSLDHPRPSSASSTGSEAAVAKLEQEAENQSACEVGVKQHISTNIKSLYRLAKITGMSRAEFQSLVKTELELLSLSDDDE</sequence>
<evidence type="ECO:0000313" key="2">
    <source>
        <dbReference type="EMBL" id="KAF7116271.1"/>
    </source>
</evidence>
<dbReference type="EMBL" id="JACBAD010002105">
    <property type="protein sequence ID" value="KAF7116271.1"/>
    <property type="molecule type" value="Genomic_DNA"/>
</dbReference>
<proteinExistence type="predicted"/>
<evidence type="ECO:0000313" key="3">
    <source>
        <dbReference type="Proteomes" id="UP000630445"/>
    </source>
</evidence>
<dbReference type="AlphaFoldDB" id="A0A8H6P2X1"/>
<name>A0A8H6P2X1_9EURO</name>
<dbReference type="OrthoDB" id="5578001at2759"/>
<reference evidence="2" key="1">
    <citation type="submission" date="2020-06" db="EMBL/GenBank/DDBJ databases">
        <title>Draft genome sequences of strains closely related to Aspergillus parafelis and Aspergillus hiratsukae.</title>
        <authorList>
            <person name="Dos Santos R.A.C."/>
            <person name="Rivero-Menendez O."/>
            <person name="Steenwyk J.L."/>
            <person name="Mead M.E."/>
            <person name="Goldman G.H."/>
            <person name="Alastruey-Izquierdo A."/>
            <person name="Rokas A."/>
        </authorList>
    </citation>
    <scope>NUCLEOTIDE SEQUENCE</scope>
    <source>
        <strain evidence="2">CNM-CM5793</strain>
    </source>
</reference>